<dbReference type="AlphaFoldDB" id="A0A1A9RDT5"/>
<dbReference type="Gene3D" id="1.10.10.970">
    <property type="entry name" value="RNA 2'-phosphotransferase, Tpt1/KptA family, N-terminal domain"/>
    <property type="match status" value="1"/>
</dbReference>
<dbReference type="PANTHER" id="PTHR12684:SF2">
    <property type="entry name" value="TRNA 2'-PHOSPHOTRANSFERASE 1"/>
    <property type="match status" value="1"/>
</dbReference>
<dbReference type="EMBL" id="LXSF01000006">
    <property type="protein sequence ID" value="OAM16374.1"/>
    <property type="molecule type" value="Genomic_DNA"/>
</dbReference>
<dbReference type="Gene3D" id="3.20.170.30">
    <property type="match status" value="1"/>
</dbReference>
<dbReference type="PANTHER" id="PTHR12684">
    <property type="entry name" value="PUTATIVE PHOSPHOTRANSFERASE"/>
    <property type="match status" value="1"/>
</dbReference>
<comment type="similarity">
    <text evidence="1 5">Belongs to the KptA/TPT1 family.</text>
</comment>
<dbReference type="RefSeq" id="WP_064084542.1">
    <property type="nucleotide sequence ID" value="NZ_LXSF01000006.1"/>
</dbReference>
<dbReference type="Pfam" id="PF01885">
    <property type="entry name" value="PTS_2-RNA"/>
    <property type="match status" value="1"/>
</dbReference>
<evidence type="ECO:0000256" key="3">
    <source>
        <dbReference type="ARBA" id="ARBA00023027"/>
    </source>
</evidence>
<protein>
    <recommendedName>
        <fullName evidence="5">Probable RNA 2'-phosphotransferase</fullName>
        <ecNumber evidence="5">2.7.1.-</ecNumber>
    </recommendedName>
</protein>
<dbReference type="HAMAP" id="MF_00299">
    <property type="entry name" value="KptA"/>
    <property type="match status" value="1"/>
</dbReference>
<dbReference type="InterPro" id="IPR002745">
    <property type="entry name" value="Ptrans_KptA/Tpt1"/>
</dbReference>
<evidence type="ECO:0000256" key="4">
    <source>
        <dbReference type="ARBA" id="ARBA00025212"/>
    </source>
</evidence>
<dbReference type="EC" id="2.7.1.-" evidence="5"/>
<comment type="function">
    <text evidence="4 5">Removes the 2'-phosphate from RNA via an intermediate in which the phosphate is ADP-ribosylated by NAD followed by a presumed transesterification to release the RNA and generate ADP-ribose 1''-2''-cyclic phosphate (APPR&gt;P). May function as an ADP-ribosylase.</text>
</comment>
<accession>A0A1A9RDT5</accession>
<reference evidence="7" key="1">
    <citation type="submission" date="2016-05" db="EMBL/GenBank/DDBJ databases">
        <title>Draft genome of Corynebacterium afermentans subsp. afermentans LCDC 88199T.</title>
        <authorList>
            <person name="Bernier A.-M."/>
            <person name="Bernard K."/>
        </authorList>
    </citation>
    <scope>NUCLEOTIDE SEQUENCE [LARGE SCALE GENOMIC DNA]</scope>
    <source>
        <strain evidence="7">NML01-0328</strain>
    </source>
</reference>
<evidence type="ECO:0000256" key="2">
    <source>
        <dbReference type="ARBA" id="ARBA00022679"/>
    </source>
</evidence>
<dbReference type="InterPro" id="IPR042080">
    <property type="entry name" value="RNA_2'-PTrans_N"/>
</dbReference>
<dbReference type="InterPro" id="IPR022928">
    <property type="entry name" value="RNA_2'-PTrans_KptA"/>
</dbReference>
<evidence type="ECO:0000313" key="7">
    <source>
        <dbReference type="Proteomes" id="UP000078003"/>
    </source>
</evidence>
<dbReference type="InterPro" id="IPR042081">
    <property type="entry name" value="RNA_2'-PTrans_C"/>
</dbReference>
<dbReference type="NCBIfam" id="NF002014">
    <property type="entry name" value="PRK00819.1-4"/>
    <property type="match status" value="1"/>
</dbReference>
<proteinExistence type="inferred from homology"/>
<evidence type="ECO:0000256" key="1">
    <source>
        <dbReference type="ARBA" id="ARBA00009836"/>
    </source>
</evidence>
<gene>
    <name evidence="5" type="primary">kptA</name>
    <name evidence="6" type="ORF">A7P85_06600</name>
</gene>
<dbReference type="GO" id="GO:0003950">
    <property type="term" value="F:NAD+ poly-ADP-ribosyltransferase activity"/>
    <property type="evidence" value="ECO:0007669"/>
    <property type="project" value="InterPro"/>
</dbReference>
<organism evidence="6 7">
    <name type="scientific">Eikenella corrodens</name>
    <dbReference type="NCBI Taxonomy" id="539"/>
    <lineage>
        <taxon>Bacteria</taxon>
        <taxon>Pseudomonadati</taxon>
        <taxon>Pseudomonadota</taxon>
        <taxon>Betaproteobacteria</taxon>
        <taxon>Neisseriales</taxon>
        <taxon>Neisseriaceae</taxon>
        <taxon>Eikenella</taxon>
    </lineage>
</organism>
<dbReference type="GO" id="GO:0006388">
    <property type="term" value="P:tRNA splicing, via endonucleolytic cleavage and ligation"/>
    <property type="evidence" value="ECO:0007669"/>
    <property type="project" value="UniProtKB-UniRule"/>
</dbReference>
<comment type="caution">
    <text evidence="6">The sequence shown here is derived from an EMBL/GenBank/DDBJ whole genome shotgun (WGS) entry which is preliminary data.</text>
</comment>
<evidence type="ECO:0000256" key="5">
    <source>
        <dbReference type="HAMAP-Rule" id="MF_00299"/>
    </source>
</evidence>
<name>A0A1A9RDT5_EIKCO</name>
<keyword evidence="2 5" id="KW-0808">Transferase</keyword>
<dbReference type="Proteomes" id="UP000078003">
    <property type="component" value="Unassembled WGS sequence"/>
</dbReference>
<dbReference type="SUPFAM" id="SSF56399">
    <property type="entry name" value="ADP-ribosylation"/>
    <property type="match status" value="1"/>
</dbReference>
<evidence type="ECO:0000313" key="6">
    <source>
        <dbReference type="EMBL" id="OAM16374.1"/>
    </source>
</evidence>
<sequence>MDKSNAGVSKFLSYILRHHPEAIGLTLDGEGWADVDELLTQVAAHGRNISLPLLHEVVATNNKKRFTLSADGRKIRAEQGHSTAQVDIAYTETEPPEILYHGTAQHFAEAIKQQGLLPGSRHYVHLSGDVETALAVGSRHGKPLVLEVQAGLMRRQGFVFYLTANKVWLIKEVPPRFLRRT</sequence>
<dbReference type="GO" id="GO:0000215">
    <property type="term" value="F:tRNA 2'-phosphotransferase activity"/>
    <property type="evidence" value="ECO:0007669"/>
    <property type="project" value="TreeGrafter"/>
</dbReference>
<keyword evidence="3 5" id="KW-0520">NAD</keyword>